<comment type="caution">
    <text evidence="9">The sequence shown here is derived from an EMBL/GenBank/DDBJ whole genome shotgun (WGS) entry which is preliminary data.</text>
</comment>
<feature type="active site" description="Proton donor" evidence="5">
    <location>
        <position position="224"/>
    </location>
</feature>
<comment type="similarity">
    <text evidence="1 7">Belongs to the glycosyl hydrolase 43 family.</text>
</comment>
<gene>
    <name evidence="9" type="ORF">CF651_23315</name>
</gene>
<evidence type="ECO:0000256" key="6">
    <source>
        <dbReference type="PIRSR" id="PIRSR606710-2"/>
    </source>
</evidence>
<dbReference type="GO" id="GO:0005975">
    <property type="term" value="P:carbohydrate metabolic process"/>
    <property type="evidence" value="ECO:0007669"/>
    <property type="project" value="InterPro"/>
</dbReference>
<evidence type="ECO:0000256" key="1">
    <source>
        <dbReference type="ARBA" id="ARBA00009865"/>
    </source>
</evidence>
<dbReference type="SUPFAM" id="SSF75005">
    <property type="entry name" value="Arabinanase/levansucrase/invertase"/>
    <property type="match status" value="1"/>
</dbReference>
<dbReference type="PIRSF" id="PIRSF025414">
    <property type="entry name" value="Alpha-L-arabinofuranosidase"/>
    <property type="match status" value="1"/>
</dbReference>
<evidence type="ECO:0000256" key="8">
    <source>
        <dbReference type="SAM" id="MobiDB-lite"/>
    </source>
</evidence>
<dbReference type="OrthoDB" id="177947at2"/>
<evidence type="ECO:0000256" key="2">
    <source>
        <dbReference type="ARBA" id="ARBA00022729"/>
    </source>
</evidence>
<evidence type="ECO:0000256" key="3">
    <source>
        <dbReference type="ARBA" id="ARBA00022801"/>
    </source>
</evidence>
<dbReference type="InterPro" id="IPR023296">
    <property type="entry name" value="Glyco_hydro_beta-prop_sf"/>
</dbReference>
<dbReference type="Proteomes" id="UP000215509">
    <property type="component" value="Unassembled WGS sequence"/>
</dbReference>
<feature type="site" description="Important for catalytic activity, responsible for pKa modulation of the active site Glu and correct orientation of both the proton donor and substrate" evidence="6">
    <location>
        <position position="163"/>
    </location>
</feature>
<protein>
    <submittedName>
        <fullName evidence="9">Alpha-N-arabinofuranosidase</fullName>
    </submittedName>
</protein>
<feature type="active site" description="Proton acceptor" evidence="5">
    <location>
        <position position="47"/>
    </location>
</feature>
<dbReference type="EMBL" id="NMQW01000037">
    <property type="protein sequence ID" value="OXM83845.1"/>
    <property type="molecule type" value="Genomic_DNA"/>
</dbReference>
<dbReference type="Pfam" id="PF04616">
    <property type="entry name" value="Glyco_hydro_43"/>
    <property type="match status" value="1"/>
</dbReference>
<dbReference type="Gene3D" id="2.115.10.20">
    <property type="entry name" value="Glycosyl hydrolase domain, family 43"/>
    <property type="match status" value="1"/>
</dbReference>
<keyword evidence="3 7" id="KW-0378">Hydrolase</keyword>
<evidence type="ECO:0000256" key="4">
    <source>
        <dbReference type="ARBA" id="ARBA00023295"/>
    </source>
</evidence>
<dbReference type="PANTHER" id="PTHR43817">
    <property type="entry name" value="GLYCOSYL HYDROLASE"/>
    <property type="match status" value="1"/>
</dbReference>
<keyword evidence="10" id="KW-1185">Reference proteome</keyword>
<evidence type="ECO:0000313" key="10">
    <source>
        <dbReference type="Proteomes" id="UP000215509"/>
    </source>
</evidence>
<dbReference type="GO" id="GO:0004553">
    <property type="term" value="F:hydrolase activity, hydrolyzing O-glycosyl compounds"/>
    <property type="evidence" value="ECO:0007669"/>
    <property type="project" value="InterPro"/>
</dbReference>
<dbReference type="InterPro" id="IPR016828">
    <property type="entry name" value="Alpha-L-arabinofuranosidase"/>
</dbReference>
<keyword evidence="4 7" id="KW-0326">Glycosidase</keyword>
<proteinExistence type="inferred from homology"/>
<dbReference type="CDD" id="cd18817">
    <property type="entry name" value="GH43f_LbAraf43-like"/>
    <property type="match status" value="1"/>
</dbReference>
<evidence type="ECO:0000256" key="5">
    <source>
        <dbReference type="PIRSR" id="PIRSR606710-1"/>
    </source>
</evidence>
<evidence type="ECO:0000256" key="7">
    <source>
        <dbReference type="RuleBase" id="RU361187"/>
    </source>
</evidence>
<sequence length="359" mass="40842">MVNKKGFSLRIGLSLICFALLSGWTCSRSVPSTQGYYQNPILLHRADPQIYKHRDGYYYFMSSVLPDFDRLELRKSKTLTGIKDTKPVDVFLKQPSGPLSHNLWAPEIHYIHNKWYIYFSAAGTPEVFDHRMFVLENNSPDPTQGTWVYKGQIVTNWDSFALDATVFSHRGSLYLVWAQHDPAIAGNTNLYIAKMRNPWTIEGKQVMLSKPDLVWEQQGFWVNEGPAVLKRNGQIFLTYSASSCDPRYLMGMLRASDTSDLLRADSWTKSPVPVFQSNPAAHVYGPGHNSFTVSPDGTEDYLMYHAYSSNTVPTCFGDERSVRMQRFYWRPDGTPDFGQPVSEDVKLPLPSGEAAQQKR</sequence>
<dbReference type="RefSeq" id="WP_094017289.1">
    <property type="nucleotide sequence ID" value="NZ_NMQW01000037.1"/>
</dbReference>
<reference evidence="9 10" key="1">
    <citation type="submission" date="2017-07" db="EMBL/GenBank/DDBJ databases">
        <title>Genome sequencing and assembly of Paenibacillus rigui.</title>
        <authorList>
            <person name="Mayilraj S."/>
        </authorList>
    </citation>
    <scope>NUCLEOTIDE SEQUENCE [LARGE SCALE GENOMIC DNA]</scope>
    <source>
        <strain evidence="9 10">JCM 16352</strain>
    </source>
</reference>
<dbReference type="PANTHER" id="PTHR43817:SF1">
    <property type="entry name" value="HYDROLASE, FAMILY 43, PUTATIVE (AFU_ORTHOLOGUE AFUA_3G01660)-RELATED"/>
    <property type="match status" value="1"/>
</dbReference>
<keyword evidence="2" id="KW-0732">Signal</keyword>
<dbReference type="InterPro" id="IPR006710">
    <property type="entry name" value="Glyco_hydro_43"/>
</dbReference>
<feature type="region of interest" description="Disordered" evidence="8">
    <location>
        <begin position="335"/>
        <end position="359"/>
    </location>
</feature>
<accession>A0A229UKM3</accession>
<dbReference type="AlphaFoldDB" id="A0A229UKM3"/>
<evidence type="ECO:0000313" key="9">
    <source>
        <dbReference type="EMBL" id="OXM83845.1"/>
    </source>
</evidence>
<name>A0A229UKM3_9BACL</name>
<organism evidence="9 10">
    <name type="scientific">Paenibacillus rigui</name>
    <dbReference type="NCBI Taxonomy" id="554312"/>
    <lineage>
        <taxon>Bacteria</taxon>
        <taxon>Bacillati</taxon>
        <taxon>Bacillota</taxon>
        <taxon>Bacilli</taxon>
        <taxon>Bacillales</taxon>
        <taxon>Paenibacillaceae</taxon>
        <taxon>Paenibacillus</taxon>
    </lineage>
</organism>